<proteinExistence type="predicted"/>
<name>A0A6J6E1D1_9ZZZZ</name>
<dbReference type="SUPFAM" id="SSF48239">
    <property type="entry name" value="Terpenoid cyclases/Protein prenyltransferases"/>
    <property type="match status" value="1"/>
</dbReference>
<dbReference type="EMBL" id="CAEZSR010000088">
    <property type="protein sequence ID" value="CAB4569184.1"/>
    <property type="molecule type" value="Genomic_DNA"/>
</dbReference>
<accession>A0A6J6E1D1</accession>
<dbReference type="AlphaFoldDB" id="A0A6J6E1D1"/>
<protein>
    <submittedName>
        <fullName evidence="1">Unannotated protein</fullName>
    </submittedName>
</protein>
<evidence type="ECO:0000313" key="1">
    <source>
        <dbReference type="EMBL" id="CAB4569184.1"/>
    </source>
</evidence>
<organism evidence="1">
    <name type="scientific">freshwater metagenome</name>
    <dbReference type="NCBI Taxonomy" id="449393"/>
    <lineage>
        <taxon>unclassified sequences</taxon>
        <taxon>metagenomes</taxon>
        <taxon>ecological metagenomes</taxon>
    </lineage>
</organism>
<reference evidence="1" key="1">
    <citation type="submission" date="2020-05" db="EMBL/GenBank/DDBJ databases">
        <authorList>
            <person name="Chiriac C."/>
            <person name="Salcher M."/>
            <person name="Ghai R."/>
            <person name="Kavagutti S V."/>
        </authorList>
    </citation>
    <scope>NUCLEOTIDE SEQUENCE</scope>
</reference>
<dbReference type="InterPro" id="IPR008930">
    <property type="entry name" value="Terpenoid_cyclase/PrenylTrfase"/>
</dbReference>
<sequence length="366" mass="40227">MRPDPAVLDWILAAREPAARWIVHAHLAHGPEHLAAAAAERRAVLDDPATGSLIARLPDWTRPIELSGHQHPAFAPNLLGLLADMGVSGGDDDRIERLLDAMLAIQLSDGRFAIVARSRAVPDGGRESLLCDTHAITETLLRYGRGDDPRVARALQTTLDDLTDTSQGRGWPCRTDASSGFRGPGRVNDLCPQTTLQALRAWSYVPPARRPDALHDVARVSLGVWRARGEHQPYMFGHGSRFKTVKWPTTWYDVHGVLDCLGRYPALWRGHGADPADRQALAELVACLIAYNVADDGTVTPQSCYRGFTEFSFGQKQRRSPFATARLWQVISRFDDLDDDVTAVDVTALTSSKGGIGTARPPRRQR</sequence>
<dbReference type="Gene3D" id="1.50.10.20">
    <property type="match status" value="1"/>
</dbReference>
<gene>
    <name evidence="1" type="ORF">UFOPK1493_02281</name>
</gene>